<sequence>DRRSRHGSRHGSRHRYSAHHGRPRRVHVRERLRLRGQGHVPQAPGRPDEVPGPDEPHGLQRVPVPVRAVHRARKDEHDRRAGHPARGAADGLRSQQPRRPHGHLPDGGRDLGLGPGVLGDVHRHRAGPHRRRRRRELRRRHLRRRRHRRPDLPRHPARSRHPDRPRRHARL</sequence>
<feature type="non-terminal residue" evidence="2">
    <location>
        <position position="1"/>
    </location>
</feature>
<feature type="region of interest" description="Disordered" evidence="1">
    <location>
        <begin position="1"/>
        <end position="171"/>
    </location>
</feature>
<dbReference type="EMBL" id="CADCUF010000183">
    <property type="protein sequence ID" value="CAA9339505.1"/>
    <property type="molecule type" value="Genomic_DNA"/>
</dbReference>
<evidence type="ECO:0000313" key="2">
    <source>
        <dbReference type="EMBL" id="CAA9339505.1"/>
    </source>
</evidence>
<feature type="compositionally biased region" description="Basic residues" evidence="1">
    <location>
        <begin position="122"/>
        <end position="171"/>
    </location>
</feature>
<feature type="compositionally biased region" description="Basic and acidic residues" evidence="1">
    <location>
        <begin position="46"/>
        <end position="58"/>
    </location>
</feature>
<feature type="non-terminal residue" evidence="2">
    <location>
        <position position="171"/>
    </location>
</feature>
<keyword evidence="2" id="KW-0966">Cell projection</keyword>
<feature type="compositionally biased region" description="Basic residues" evidence="1">
    <location>
        <begin position="1"/>
        <end position="36"/>
    </location>
</feature>
<gene>
    <name evidence="2" type="ORF">AVDCRST_MAG24-1210</name>
</gene>
<protein>
    <submittedName>
        <fullName evidence="2">Flagellar basal-body rod modification protein FlgD</fullName>
    </submittedName>
</protein>
<evidence type="ECO:0000256" key="1">
    <source>
        <dbReference type="SAM" id="MobiDB-lite"/>
    </source>
</evidence>
<keyword evidence="2" id="KW-0969">Cilium</keyword>
<reference evidence="2" key="1">
    <citation type="submission" date="2020-02" db="EMBL/GenBank/DDBJ databases">
        <authorList>
            <person name="Meier V. D."/>
        </authorList>
    </citation>
    <scope>NUCLEOTIDE SEQUENCE</scope>
    <source>
        <strain evidence="2">AVDCRST_MAG24</strain>
    </source>
</reference>
<organism evidence="2">
    <name type="scientific">uncultured Nocardioidaceae bacterium</name>
    <dbReference type="NCBI Taxonomy" id="253824"/>
    <lineage>
        <taxon>Bacteria</taxon>
        <taxon>Bacillati</taxon>
        <taxon>Actinomycetota</taxon>
        <taxon>Actinomycetes</taxon>
        <taxon>Propionibacteriales</taxon>
        <taxon>Nocardioidaceae</taxon>
        <taxon>environmental samples</taxon>
    </lineage>
</organism>
<dbReference type="AlphaFoldDB" id="A0A6J4LS64"/>
<proteinExistence type="predicted"/>
<keyword evidence="2" id="KW-0282">Flagellum</keyword>
<name>A0A6J4LS64_9ACTN</name>
<accession>A0A6J4LS64</accession>